<evidence type="ECO:0000256" key="1">
    <source>
        <dbReference type="SAM" id="MobiDB-lite"/>
    </source>
</evidence>
<dbReference type="STRING" id="29655.A0A0K9PZW5"/>
<reference evidence="4" key="1">
    <citation type="journal article" date="2016" name="Nature">
        <title>The genome of the seagrass Zostera marina reveals angiosperm adaptation to the sea.</title>
        <authorList>
            <person name="Olsen J.L."/>
            <person name="Rouze P."/>
            <person name="Verhelst B."/>
            <person name="Lin Y.-C."/>
            <person name="Bayer T."/>
            <person name="Collen J."/>
            <person name="Dattolo E."/>
            <person name="De Paoli E."/>
            <person name="Dittami S."/>
            <person name="Maumus F."/>
            <person name="Michel G."/>
            <person name="Kersting A."/>
            <person name="Lauritano C."/>
            <person name="Lohaus R."/>
            <person name="Toepel M."/>
            <person name="Tonon T."/>
            <person name="Vanneste K."/>
            <person name="Amirebrahimi M."/>
            <person name="Brakel J."/>
            <person name="Bostroem C."/>
            <person name="Chovatia M."/>
            <person name="Grimwood J."/>
            <person name="Jenkins J.W."/>
            <person name="Jueterbock A."/>
            <person name="Mraz A."/>
            <person name="Stam W.T."/>
            <person name="Tice H."/>
            <person name="Bornberg-Bauer E."/>
            <person name="Green P.J."/>
            <person name="Pearson G.A."/>
            <person name="Procaccini G."/>
            <person name="Duarte C.M."/>
            <person name="Schmutz J."/>
            <person name="Reusch T.B.H."/>
            <person name="Van de Peer Y."/>
        </authorList>
    </citation>
    <scope>NUCLEOTIDE SEQUENCE [LARGE SCALE GENOMIC DNA]</scope>
    <source>
        <strain evidence="4">cv. Finnish</strain>
    </source>
</reference>
<dbReference type="PANTHER" id="PTHR21450">
    <property type="entry name" value="PROTEIN ALTERED PHOSPHATE STARVATION RESPONSE 1"/>
    <property type="match status" value="1"/>
</dbReference>
<proteinExistence type="predicted"/>
<dbReference type="OMA" id="NAKCDSA"/>
<sequence>MDRDASMSPPHPPPSPSTVAAVPTPTNENRYTEKETILESNKNFLSNMKEIEQLFRKASESGKEVPMMLEANAVNFRPSLPEIQVHRSNAPLFLNPLFVCFRPRTYNIKEAVSNETKYMSWHRSTSSISASEIPVPVHNHLRDGVSSELSGICMNFGSHASTLDRLYAWERKLYDEVKASGIVRKEYDLKCKRLRELDSRSKQLDFRGENSNKIDRTRAVVKDLHSRIGVAIHRIESISKTIEKLRDRELQPQLEELIGGLSRMWKTMVECYAKQLDIISTLTSNGNSNNVTMQFELNREAVVVLEYQLNTLCSSFTNWISSHQIYLCSINHWLHRCCVFPEGHKSTRRRNQSELSYWKENSPPIYATCGDWLEELDKLPVEQVEKAIKALATHFVPHHHQNNTGDISLSLSRKTDTTVNYNIARNNQASPVSWSLDLEKLQTELATFINRLMLFSQDSVNMYEKLHHSITEAHKRYQIPGTSQKERSR</sequence>
<dbReference type="PANTHER" id="PTHR21450:SF6">
    <property type="entry name" value="EXPRESSED PROTEIN"/>
    <property type="match status" value="1"/>
</dbReference>
<dbReference type="AlphaFoldDB" id="A0A0K9PZW5"/>
<feature type="region of interest" description="Disordered" evidence="1">
    <location>
        <begin position="1"/>
        <end position="32"/>
    </location>
</feature>
<feature type="domain" description="DUF632" evidence="2">
    <location>
        <begin position="45"/>
        <end position="394"/>
    </location>
</feature>
<feature type="compositionally biased region" description="Low complexity" evidence="1">
    <location>
        <begin position="17"/>
        <end position="26"/>
    </location>
</feature>
<gene>
    <name evidence="3" type="ORF">ZOSMA_140G00200</name>
</gene>
<dbReference type="InterPro" id="IPR006867">
    <property type="entry name" value="DUF632"/>
</dbReference>
<dbReference type="EMBL" id="LFYR01000525">
    <property type="protein sequence ID" value="KMZ73782.1"/>
    <property type="molecule type" value="Genomic_DNA"/>
</dbReference>
<evidence type="ECO:0000313" key="3">
    <source>
        <dbReference type="EMBL" id="KMZ73782.1"/>
    </source>
</evidence>
<protein>
    <recommendedName>
        <fullName evidence="2">DUF632 domain-containing protein</fullName>
    </recommendedName>
</protein>
<accession>A0A0K9PZW5</accession>
<evidence type="ECO:0000259" key="2">
    <source>
        <dbReference type="Pfam" id="PF04782"/>
    </source>
</evidence>
<keyword evidence="4" id="KW-1185">Reference proteome</keyword>
<dbReference type="OrthoDB" id="694308at2759"/>
<organism evidence="3 4">
    <name type="scientific">Zostera marina</name>
    <name type="common">Eelgrass</name>
    <dbReference type="NCBI Taxonomy" id="29655"/>
    <lineage>
        <taxon>Eukaryota</taxon>
        <taxon>Viridiplantae</taxon>
        <taxon>Streptophyta</taxon>
        <taxon>Embryophyta</taxon>
        <taxon>Tracheophyta</taxon>
        <taxon>Spermatophyta</taxon>
        <taxon>Magnoliopsida</taxon>
        <taxon>Liliopsida</taxon>
        <taxon>Zosteraceae</taxon>
        <taxon>Zostera</taxon>
    </lineage>
</organism>
<comment type="caution">
    <text evidence="3">The sequence shown here is derived from an EMBL/GenBank/DDBJ whole genome shotgun (WGS) entry which is preliminary data.</text>
</comment>
<dbReference type="Pfam" id="PF04782">
    <property type="entry name" value="DUF632"/>
    <property type="match status" value="1"/>
</dbReference>
<dbReference type="Proteomes" id="UP000036987">
    <property type="component" value="Unassembled WGS sequence"/>
</dbReference>
<name>A0A0K9PZW5_ZOSMR</name>
<evidence type="ECO:0000313" key="4">
    <source>
        <dbReference type="Proteomes" id="UP000036987"/>
    </source>
</evidence>